<keyword evidence="2" id="KW-0548">Nucleotidyltransferase</keyword>
<feature type="domain" description="Reverse transcriptase RNase H-like" evidence="7">
    <location>
        <begin position="295"/>
        <end position="339"/>
    </location>
</feature>
<dbReference type="InterPro" id="IPR050951">
    <property type="entry name" value="Retrovirus_Pol_polyprotein"/>
</dbReference>
<dbReference type="InterPro" id="IPR043128">
    <property type="entry name" value="Rev_trsase/Diguanyl_cyclase"/>
</dbReference>
<evidence type="ECO:0000256" key="3">
    <source>
        <dbReference type="ARBA" id="ARBA00022722"/>
    </source>
</evidence>
<dbReference type="InterPro" id="IPR041373">
    <property type="entry name" value="RT_RNaseH"/>
</dbReference>
<dbReference type="InterPro" id="IPR043502">
    <property type="entry name" value="DNA/RNA_pol_sf"/>
</dbReference>
<organism evidence="8 9">
    <name type="scientific">Dryococelus australis</name>
    <dbReference type="NCBI Taxonomy" id="614101"/>
    <lineage>
        <taxon>Eukaryota</taxon>
        <taxon>Metazoa</taxon>
        <taxon>Ecdysozoa</taxon>
        <taxon>Arthropoda</taxon>
        <taxon>Hexapoda</taxon>
        <taxon>Insecta</taxon>
        <taxon>Pterygota</taxon>
        <taxon>Neoptera</taxon>
        <taxon>Polyneoptera</taxon>
        <taxon>Phasmatodea</taxon>
        <taxon>Verophasmatodea</taxon>
        <taxon>Anareolatae</taxon>
        <taxon>Phasmatidae</taxon>
        <taxon>Eurycanthinae</taxon>
        <taxon>Dryococelus</taxon>
    </lineage>
</organism>
<reference evidence="8 9" key="1">
    <citation type="submission" date="2023-02" db="EMBL/GenBank/DDBJ databases">
        <title>LHISI_Scaffold_Assembly.</title>
        <authorList>
            <person name="Stuart O.P."/>
            <person name="Cleave R."/>
            <person name="Magrath M.J.L."/>
            <person name="Mikheyev A.S."/>
        </authorList>
    </citation>
    <scope>NUCLEOTIDE SEQUENCE [LARGE SCALE GENOMIC DNA]</scope>
    <source>
        <strain evidence="8">Daus_M_001</strain>
        <tissue evidence="8">Leg muscle</tissue>
    </source>
</reference>
<dbReference type="PANTHER" id="PTHR37984">
    <property type="entry name" value="PROTEIN CBG26694"/>
    <property type="match status" value="1"/>
</dbReference>
<dbReference type="PANTHER" id="PTHR37984:SF5">
    <property type="entry name" value="PROTEIN NYNRIN-LIKE"/>
    <property type="match status" value="1"/>
</dbReference>
<keyword evidence="1" id="KW-0808">Transferase</keyword>
<dbReference type="Gene3D" id="3.30.70.270">
    <property type="match status" value="1"/>
</dbReference>
<evidence type="ECO:0000313" key="8">
    <source>
        <dbReference type="EMBL" id="KAJ8892862.1"/>
    </source>
</evidence>
<evidence type="ECO:0000256" key="5">
    <source>
        <dbReference type="ARBA" id="ARBA00022801"/>
    </source>
</evidence>
<dbReference type="EMBL" id="JARBHB010000002">
    <property type="protein sequence ID" value="KAJ8892862.1"/>
    <property type="molecule type" value="Genomic_DNA"/>
</dbReference>
<evidence type="ECO:0000259" key="7">
    <source>
        <dbReference type="Pfam" id="PF17917"/>
    </source>
</evidence>
<protein>
    <recommendedName>
        <fullName evidence="7">Reverse transcriptase RNase H-like domain-containing protein</fullName>
    </recommendedName>
</protein>
<keyword evidence="5" id="KW-0378">Hydrolase</keyword>
<comment type="caution">
    <text evidence="8">The sequence shown here is derived from an EMBL/GenBank/DDBJ whole genome shotgun (WGS) entry which is preliminary data.</text>
</comment>
<evidence type="ECO:0000256" key="1">
    <source>
        <dbReference type="ARBA" id="ARBA00022679"/>
    </source>
</evidence>
<evidence type="ECO:0000256" key="6">
    <source>
        <dbReference type="ARBA" id="ARBA00022918"/>
    </source>
</evidence>
<sequence length="339" mass="38201">MFYVDTVSACTLIPLNIFKQCFSDDKLKNLMVNCESTGHVYDDNMIDEVMSICSVKSQMVKYLELRFTAAFNKENEKPIKQFKVNINVKNNCVPIFCKACNVPYALLDSVKKELLSLENKVNGHLQLFVSLKRITVCGSKSNIEQKCVSISVSFAKTEDLFQKFHESNDFCPINVSNAYLQLEVNETASDIFQSVIDKILEGIKNCGAYQDDRLIGVLSRLNDYNVNINIQKSEFFVKSLEILAYVLSADGLSPCKSKVGKLINTKILQNIAQLKSYLGLFNYYCTNSSKWLPISSYGVVAVLSQLHNVTGKQVAFESATLNNSQKNYSQLHREAFSII</sequence>
<proteinExistence type="predicted"/>
<accession>A0ABQ9I861</accession>
<evidence type="ECO:0000256" key="4">
    <source>
        <dbReference type="ARBA" id="ARBA00022759"/>
    </source>
</evidence>
<keyword evidence="6" id="KW-0695">RNA-directed DNA polymerase</keyword>
<evidence type="ECO:0000313" key="9">
    <source>
        <dbReference type="Proteomes" id="UP001159363"/>
    </source>
</evidence>
<gene>
    <name evidence="8" type="ORF">PR048_005443</name>
</gene>
<name>A0ABQ9I861_9NEOP</name>
<dbReference type="Pfam" id="PF17917">
    <property type="entry name" value="RT_RNaseH"/>
    <property type="match status" value="1"/>
</dbReference>
<keyword evidence="9" id="KW-1185">Reference proteome</keyword>
<keyword evidence="4" id="KW-0255">Endonuclease</keyword>
<keyword evidence="3" id="KW-0540">Nuclease</keyword>
<dbReference type="Proteomes" id="UP001159363">
    <property type="component" value="Chromosome 2"/>
</dbReference>
<dbReference type="SUPFAM" id="SSF56672">
    <property type="entry name" value="DNA/RNA polymerases"/>
    <property type="match status" value="1"/>
</dbReference>
<evidence type="ECO:0000256" key="2">
    <source>
        <dbReference type="ARBA" id="ARBA00022695"/>
    </source>
</evidence>